<gene>
    <name evidence="1" type="ORF">SCALOS_LOCUS7497</name>
</gene>
<reference evidence="1" key="1">
    <citation type="submission" date="2021-06" db="EMBL/GenBank/DDBJ databases">
        <authorList>
            <person name="Kallberg Y."/>
            <person name="Tangrot J."/>
            <person name="Rosling A."/>
        </authorList>
    </citation>
    <scope>NUCLEOTIDE SEQUENCE</scope>
    <source>
        <strain evidence="1">AU212A</strain>
    </source>
</reference>
<sequence>LSAWSRIKNSDDPPRLVLNDYRVVEINATLFIEVKSSGISKMTFLTDLDKIDILRKYTWYCHKSRECNTYHVKSSDS</sequence>
<evidence type="ECO:0000313" key="2">
    <source>
        <dbReference type="Proteomes" id="UP000789860"/>
    </source>
</evidence>
<proteinExistence type="predicted"/>
<name>A0ACA9MYE8_9GLOM</name>
<comment type="caution">
    <text evidence="1">The sequence shown here is derived from an EMBL/GenBank/DDBJ whole genome shotgun (WGS) entry which is preliminary data.</text>
</comment>
<dbReference type="Proteomes" id="UP000789860">
    <property type="component" value="Unassembled WGS sequence"/>
</dbReference>
<feature type="non-terminal residue" evidence="1">
    <location>
        <position position="1"/>
    </location>
</feature>
<evidence type="ECO:0000313" key="1">
    <source>
        <dbReference type="EMBL" id="CAG8616636.1"/>
    </source>
</evidence>
<organism evidence="1 2">
    <name type="scientific">Scutellospora calospora</name>
    <dbReference type="NCBI Taxonomy" id="85575"/>
    <lineage>
        <taxon>Eukaryota</taxon>
        <taxon>Fungi</taxon>
        <taxon>Fungi incertae sedis</taxon>
        <taxon>Mucoromycota</taxon>
        <taxon>Glomeromycotina</taxon>
        <taxon>Glomeromycetes</taxon>
        <taxon>Diversisporales</taxon>
        <taxon>Gigasporaceae</taxon>
        <taxon>Scutellospora</taxon>
    </lineage>
</organism>
<feature type="non-terminal residue" evidence="1">
    <location>
        <position position="77"/>
    </location>
</feature>
<keyword evidence="2" id="KW-1185">Reference proteome</keyword>
<accession>A0ACA9MYE8</accession>
<protein>
    <submittedName>
        <fullName evidence="1">4249_t:CDS:1</fullName>
    </submittedName>
</protein>
<dbReference type="EMBL" id="CAJVPM010016870">
    <property type="protein sequence ID" value="CAG8616636.1"/>
    <property type="molecule type" value="Genomic_DNA"/>
</dbReference>